<evidence type="ECO:0000256" key="15">
    <source>
        <dbReference type="ARBA" id="ARBA00023004"/>
    </source>
</evidence>
<dbReference type="SUPFAM" id="SSF81343">
    <property type="entry name" value="Fumarate reductase respiratory complex transmembrane subunits"/>
    <property type="match status" value="1"/>
</dbReference>
<evidence type="ECO:0000256" key="16">
    <source>
        <dbReference type="ARBA" id="ARBA00023136"/>
    </source>
</evidence>
<dbReference type="InterPro" id="IPR014312">
    <property type="entry name" value="Succ_DH_anchor"/>
</dbReference>
<evidence type="ECO:0000313" key="19">
    <source>
        <dbReference type="EMBL" id="WWR11861.1"/>
    </source>
</evidence>
<keyword evidence="20" id="KW-1185">Reference proteome</keyword>
<keyword evidence="13 17" id="KW-0249">Electron transport</keyword>
<comment type="cofactor">
    <cofactor evidence="1">
        <name>heme</name>
        <dbReference type="ChEBI" id="CHEBI:30413"/>
    </cofactor>
</comment>
<keyword evidence="6 17" id="KW-0813">Transport</keyword>
<dbReference type="Proteomes" id="UP001360424">
    <property type="component" value="Chromosome"/>
</dbReference>
<evidence type="ECO:0000256" key="1">
    <source>
        <dbReference type="ARBA" id="ARBA00001971"/>
    </source>
</evidence>
<dbReference type="InterPro" id="IPR000701">
    <property type="entry name" value="SuccDH_FuR_B_TM-su"/>
</dbReference>
<protein>
    <recommendedName>
        <fullName evidence="5 17">Succinate dehydrogenase hydrophobic membrane anchor subunit</fullName>
    </recommendedName>
</protein>
<reference evidence="19" key="1">
    <citation type="submission" date="2023-09" db="EMBL/GenBank/DDBJ databases">
        <title>Genomes of two closely related lineages of the louse Polyplax serrata with different host specificities.</title>
        <authorList>
            <person name="Martinu J."/>
            <person name="Tarabai H."/>
            <person name="Stefka J."/>
            <person name="Hypsa V."/>
        </authorList>
    </citation>
    <scope>NUCLEOTIDE SEQUENCE [LARGE SCALE GENOMIC DNA]</scope>
    <source>
        <strain evidence="19">HR10_N</strain>
    </source>
</reference>
<keyword evidence="16 17" id="KW-0472">Membrane</keyword>
<evidence type="ECO:0000256" key="11">
    <source>
        <dbReference type="ARBA" id="ARBA00022692"/>
    </source>
</evidence>
<dbReference type="PIRSF" id="PIRSF000169">
    <property type="entry name" value="SDH_D"/>
    <property type="match status" value="1"/>
</dbReference>
<dbReference type="EMBL" id="CP135136">
    <property type="protein sequence ID" value="WWR11861.1"/>
    <property type="molecule type" value="Genomic_DNA"/>
</dbReference>
<keyword evidence="14 18" id="KW-1133">Transmembrane helix</keyword>
<evidence type="ECO:0000256" key="6">
    <source>
        <dbReference type="ARBA" id="ARBA00022448"/>
    </source>
</evidence>
<feature type="transmembrane region" description="Helical" evidence="18">
    <location>
        <begin position="20"/>
        <end position="41"/>
    </location>
</feature>
<sequence>MIKQRYMGSLTGSGIKDWIIQRVTSMYLLFYFLWFSIYWLFCHRLTYDNWVKLFNSNVFKVSSVLTLFFLNLHVWIGLWTIITDYVKKIFYRLLLYIVVYIYLMIQFIYGVIVIFR</sequence>
<dbReference type="PANTHER" id="PTHR38689">
    <property type="entry name" value="SUCCINATE DEHYDROGENASE HYDROPHOBIC MEMBRANE ANCHOR SUBUNIT"/>
    <property type="match status" value="1"/>
</dbReference>
<dbReference type="RefSeq" id="WP_338521307.1">
    <property type="nucleotide sequence ID" value="NZ_CP135136.1"/>
</dbReference>
<evidence type="ECO:0000256" key="13">
    <source>
        <dbReference type="ARBA" id="ARBA00022982"/>
    </source>
</evidence>
<keyword evidence="8 17" id="KW-0997">Cell inner membrane</keyword>
<dbReference type="NCBIfam" id="TIGR02968">
    <property type="entry name" value="succ_dehyd_anc"/>
    <property type="match status" value="1"/>
</dbReference>
<dbReference type="Pfam" id="PF01127">
    <property type="entry name" value="Sdh_cyt"/>
    <property type="match status" value="1"/>
</dbReference>
<organism evidence="19 20">
    <name type="scientific">Candidatus Legionella polyplacis</name>
    <dbReference type="NCBI Taxonomy" id="2005262"/>
    <lineage>
        <taxon>Bacteria</taxon>
        <taxon>Pseudomonadati</taxon>
        <taxon>Pseudomonadota</taxon>
        <taxon>Gammaproteobacteria</taxon>
        <taxon>Legionellales</taxon>
        <taxon>Legionellaceae</taxon>
        <taxon>Legionella</taxon>
    </lineage>
</organism>
<proteinExistence type="predicted"/>
<evidence type="ECO:0000256" key="3">
    <source>
        <dbReference type="ARBA" id="ARBA00004429"/>
    </source>
</evidence>
<evidence type="ECO:0000256" key="17">
    <source>
        <dbReference type="PIRNR" id="PIRNR000169"/>
    </source>
</evidence>
<evidence type="ECO:0000313" key="20">
    <source>
        <dbReference type="Proteomes" id="UP001360424"/>
    </source>
</evidence>
<evidence type="ECO:0000256" key="5">
    <source>
        <dbReference type="ARBA" id="ARBA00019425"/>
    </source>
</evidence>
<dbReference type="Gene3D" id="1.20.1300.10">
    <property type="entry name" value="Fumarate reductase/succinate dehydrogenase, transmembrane subunit"/>
    <property type="match status" value="1"/>
</dbReference>
<evidence type="ECO:0000256" key="12">
    <source>
        <dbReference type="ARBA" id="ARBA00022723"/>
    </source>
</evidence>
<name>A0ABZ2GZS0_9GAMM</name>
<dbReference type="InterPro" id="IPR034804">
    <property type="entry name" value="SQR/QFR_C/D"/>
</dbReference>
<keyword evidence="9 17" id="KW-0816">Tricarboxylic acid cycle</keyword>
<keyword evidence="15" id="KW-0408">Iron</keyword>
<evidence type="ECO:0000256" key="9">
    <source>
        <dbReference type="ARBA" id="ARBA00022532"/>
    </source>
</evidence>
<feature type="transmembrane region" description="Helical" evidence="18">
    <location>
        <begin position="61"/>
        <end position="81"/>
    </location>
</feature>
<accession>A0ABZ2GZS0</accession>
<gene>
    <name evidence="19" type="primary">sdhD</name>
    <name evidence="19" type="ORF">RQL38_01695</name>
</gene>
<keyword evidence="10" id="KW-0349">Heme</keyword>
<comment type="subcellular location">
    <subcellularLocation>
        <location evidence="3 17">Cell inner membrane</location>
        <topology evidence="3 17">Multi-pass membrane protein</topology>
    </subcellularLocation>
</comment>
<evidence type="ECO:0000256" key="18">
    <source>
        <dbReference type="SAM" id="Phobius"/>
    </source>
</evidence>
<keyword evidence="11 18" id="KW-0812">Transmembrane</keyword>
<evidence type="ECO:0000256" key="2">
    <source>
        <dbReference type="ARBA" id="ARBA00004050"/>
    </source>
</evidence>
<evidence type="ECO:0000256" key="8">
    <source>
        <dbReference type="ARBA" id="ARBA00022519"/>
    </source>
</evidence>
<evidence type="ECO:0000256" key="14">
    <source>
        <dbReference type="ARBA" id="ARBA00022989"/>
    </source>
</evidence>
<evidence type="ECO:0000256" key="4">
    <source>
        <dbReference type="ARBA" id="ARBA00005163"/>
    </source>
</evidence>
<feature type="transmembrane region" description="Helical" evidence="18">
    <location>
        <begin position="93"/>
        <end position="115"/>
    </location>
</feature>
<comment type="function">
    <text evidence="2 17">Membrane-anchoring subunit of succinate dehydrogenase (SDH).</text>
</comment>
<evidence type="ECO:0000256" key="10">
    <source>
        <dbReference type="ARBA" id="ARBA00022617"/>
    </source>
</evidence>
<evidence type="ECO:0000256" key="7">
    <source>
        <dbReference type="ARBA" id="ARBA00022475"/>
    </source>
</evidence>
<dbReference type="PANTHER" id="PTHR38689:SF1">
    <property type="entry name" value="SUCCINATE DEHYDROGENASE HYDROPHOBIC MEMBRANE ANCHOR SUBUNIT"/>
    <property type="match status" value="1"/>
</dbReference>
<keyword evidence="12" id="KW-0479">Metal-binding</keyword>
<comment type="pathway">
    <text evidence="4 17">Carbohydrate metabolism; tricarboxylic acid cycle.</text>
</comment>
<keyword evidence="7 17" id="KW-1003">Cell membrane</keyword>